<dbReference type="GO" id="GO:0009297">
    <property type="term" value="P:pilus assembly"/>
    <property type="evidence" value="ECO:0007669"/>
    <property type="project" value="InterPro"/>
</dbReference>
<evidence type="ECO:0000256" key="5">
    <source>
        <dbReference type="ARBA" id="ARBA00022840"/>
    </source>
</evidence>
<keyword evidence="3" id="KW-0963">Cytoplasm</keyword>
<dbReference type="NCBIfam" id="TIGR02538">
    <property type="entry name" value="type_IV_pilB"/>
    <property type="match status" value="1"/>
</dbReference>
<gene>
    <name evidence="7" type="ORF">VIBR0546_05379</name>
</gene>
<dbReference type="SUPFAM" id="SSF160246">
    <property type="entry name" value="EspE N-terminal domain-like"/>
    <property type="match status" value="1"/>
</dbReference>
<dbReference type="Pfam" id="PF05157">
    <property type="entry name" value="MshEN"/>
    <property type="match status" value="1"/>
</dbReference>
<dbReference type="FunFam" id="3.30.450.90:FF:000001">
    <property type="entry name" value="Type II secretion system ATPase GspE"/>
    <property type="match status" value="1"/>
</dbReference>
<reference evidence="7 8" key="1">
    <citation type="journal article" date="2012" name="Int. J. Syst. Evol. Microbiol.">
        <title>Vibrio caribbeanicus sp. nov., isolated from the marine sponge Scleritoderma cyanea.</title>
        <authorList>
            <person name="Hoffmann M."/>
            <person name="Monday S.R."/>
            <person name="Allard M.W."/>
            <person name="Strain E.A."/>
            <person name="Whittaker P."/>
            <person name="Naum M."/>
            <person name="McCarthy P.J."/>
            <person name="Lopez J.V."/>
            <person name="Fischer M."/>
            <person name="Brown E.W."/>
        </authorList>
    </citation>
    <scope>NUCLEOTIDE SEQUENCE [LARGE SCALE GENOMIC DNA]</scope>
    <source>
        <strain evidence="7 8">LMG 20546</strain>
    </source>
</reference>
<keyword evidence="8" id="KW-1185">Reference proteome</keyword>
<dbReference type="STRING" id="945543.VIBR0546_05379"/>
<dbReference type="GO" id="GO:0005524">
    <property type="term" value="F:ATP binding"/>
    <property type="evidence" value="ECO:0007669"/>
    <property type="project" value="UniProtKB-KW"/>
</dbReference>
<evidence type="ECO:0000313" key="8">
    <source>
        <dbReference type="Proteomes" id="UP000004371"/>
    </source>
</evidence>
<dbReference type="GO" id="GO:0005737">
    <property type="term" value="C:cytoplasm"/>
    <property type="evidence" value="ECO:0007669"/>
    <property type="project" value="UniProtKB-SubCell"/>
</dbReference>
<organism evidence="7 8">
    <name type="scientific">Vibrio brasiliensis LMG 20546</name>
    <dbReference type="NCBI Taxonomy" id="945543"/>
    <lineage>
        <taxon>Bacteria</taxon>
        <taxon>Pseudomonadati</taxon>
        <taxon>Pseudomonadota</taxon>
        <taxon>Gammaproteobacteria</taxon>
        <taxon>Vibrionales</taxon>
        <taxon>Vibrionaceae</taxon>
        <taxon>Vibrio</taxon>
        <taxon>Vibrio oreintalis group</taxon>
    </lineage>
</organism>
<proteinExistence type="inferred from homology"/>
<dbReference type="RefSeq" id="WP_006879908.1">
    <property type="nucleotide sequence ID" value="NZ_AEVS01000072.1"/>
</dbReference>
<protein>
    <submittedName>
        <fullName evidence="7">Type IV pilus assembly protein PilB</fullName>
    </submittedName>
</protein>
<dbReference type="AlphaFoldDB" id="E8LVN5"/>
<dbReference type="FunFam" id="3.40.50.300:FF:000398">
    <property type="entry name" value="Type IV pilus assembly ATPase PilB"/>
    <property type="match status" value="1"/>
</dbReference>
<comment type="subcellular location">
    <subcellularLocation>
        <location evidence="1">Cytoplasm</location>
    </subcellularLocation>
</comment>
<dbReference type="PANTHER" id="PTHR30258:SF1">
    <property type="entry name" value="PROTEIN TRANSPORT PROTEIN HOFB HOMOLOG"/>
    <property type="match status" value="1"/>
</dbReference>
<evidence type="ECO:0000259" key="6">
    <source>
        <dbReference type="PROSITE" id="PS00662"/>
    </source>
</evidence>
<dbReference type="InterPro" id="IPR037257">
    <property type="entry name" value="T2SS_E_N_sf"/>
</dbReference>
<dbReference type="PANTHER" id="PTHR30258">
    <property type="entry name" value="TYPE II SECRETION SYSTEM PROTEIN GSPE-RELATED"/>
    <property type="match status" value="1"/>
</dbReference>
<dbReference type="Gene3D" id="3.30.300.160">
    <property type="entry name" value="Type II secretion system, protein E, N-terminal domain"/>
    <property type="match status" value="1"/>
</dbReference>
<keyword evidence="5" id="KW-0067">ATP-binding</keyword>
<dbReference type="InterPro" id="IPR001482">
    <property type="entry name" value="T2SS/T4SS_dom"/>
</dbReference>
<dbReference type="GO" id="GO:0005886">
    <property type="term" value="C:plasma membrane"/>
    <property type="evidence" value="ECO:0007669"/>
    <property type="project" value="TreeGrafter"/>
</dbReference>
<accession>E8LVN5</accession>
<comment type="caution">
    <text evidence="7">The sequence shown here is derived from an EMBL/GenBank/DDBJ whole genome shotgun (WGS) entry which is preliminary data.</text>
</comment>
<dbReference type="InterPro" id="IPR027417">
    <property type="entry name" value="P-loop_NTPase"/>
</dbReference>
<sequence>MVTSLPSILHQADLLTTSQKAQLVEHVKVSGQSVPEALLTLELLTSSQLTQHLSQLFALPETSVDRFDYAALCNALGLRELITRYTALPIMQTQRVLTVAVTDLTDTNIEEEFRFATGLQVELALADFHKLQGAIRRVYGKSVTHGTYSREISEQDLAALVNISEEELSSVEDLTQDDAPVSRYINQILQDAVRKCASDIHFEPYEQSYRVRMRCDGLLVESQQPPHHLSRRLATRLKILSKLDIAERRLPQDGRIKLKIDPQTAIDIRVSTLPTLWGEKVVVRMLDSRSAPLDLEALGYSVQQKQLYLNALKKPQGLIIVTGPTGSGKSASLYTGLKILNTTQINIATAEDPVEINLTGVNQVQVLPHIGLDFTRALRAFLRQDPDIIMVGEVRDAETAEIAVKAAQTGHLVLTTLHTNSAAEAVTRLKNMGIEAYNLSSSLSLVIAQRLVRRLCPNCKLRFVAPPAVQQQFCLPDQCSLFEANPDGCSECNNGYAGRIGLYELMEFSQPLIEAVNQGRSSLEIEHIARQQGMMTLKQAGVEKLISGITSYQELMRVLY</sequence>
<evidence type="ECO:0000313" key="7">
    <source>
        <dbReference type="EMBL" id="EGA65322.1"/>
    </source>
</evidence>
<evidence type="ECO:0000256" key="1">
    <source>
        <dbReference type="ARBA" id="ARBA00004496"/>
    </source>
</evidence>
<evidence type="ECO:0000256" key="3">
    <source>
        <dbReference type="ARBA" id="ARBA00022490"/>
    </source>
</evidence>
<dbReference type="GO" id="GO:0016887">
    <property type="term" value="F:ATP hydrolysis activity"/>
    <property type="evidence" value="ECO:0007669"/>
    <property type="project" value="InterPro"/>
</dbReference>
<dbReference type="InterPro" id="IPR013374">
    <property type="entry name" value="ATPase_typ4_pilus-assembl_PilB"/>
</dbReference>
<dbReference type="Proteomes" id="UP000004371">
    <property type="component" value="Unassembled WGS sequence"/>
</dbReference>
<comment type="similarity">
    <text evidence="2">Belongs to the GSP E family.</text>
</comment>
<dbReference type="CDD" id="cd01129">
    <property type="entry name" value="PulE-GspE-like"/>
    <property type="match status" value="1"/>
</dbReference>
<dbReference type="EMBL" id="AEVS01000072">
    <property type="protein sequence ID" value="EGA65322.1"/>
    <property type="molecule type" value="Genomic_DNA"/>
</dbReference>
<dbReference type="eggNOG" id="COG2804">
    <property type="taxonomic scope" value="Bacteria"/>
</dbReference>
<keyword evidence="4" id="KW-0547">Nucleotide-binding</keyword>
<dbReference type="Gene3D" id="3.30.450.90">
    <property type="match status" value="1"/>
</dbReference>
<dbReference type="Gene3D" id="3.40.50.300">
    <property type="entry name" value="P-loop containing nucleotide triphosphate hydrolases"/>
    <property type="match status" value="1"/>
</dbReference>
<evidence type="ECO:0000256" key="2">
    <source>
        <dbReference type="ARBA" id="ARBA00006611"/>
    </source>
</evidence>
<dbReference type="InterPro" id="IPR007831">
    <property type="entry name" value="T2SS_GspE_N"/>
</dbReference>
<dbReference type="SUPFAM" id="SSF52540">
    <property type="entry name" value="P-loop containing nucleoside triphosphate hydrolases"/>
    <property type="match status" value="1"/>
</dbReference>
<feature type="domain" description="Bacterial type II secretion system protein E" evidence="6">
    <location>
        <begin position="382"/>
        <end position="396"/>
    </location>
</feature>
<dbReference type="Pfam" id="PF00437">
    <property type="entry name" value="T2SSE"/>
    <property type="match status" value="1"/>
</dbReference>
<evidence type="ECO:0000256" key="4">
    <source>
        <dbReference type="ARBA" id="ARBA00022741"/>
    </source>
</evidence>
<dbReference type="OrthoDB" id="9804785at2"/>
<name>E8LVN5_9VIBR</name>
<dbReference type="PROSITE" id="PS00662">
    <property type="entry name" value="T2SP_E"/>
    <property type="match status" value="1"/>
</dbReference>